<gene>
    <name evidence="2" type="ORF">ABN611_38285</name>
</gene>
<organism evidence="2">
    <name type="scientific">Kribbella sp. HUAS MG21</name>
    <dbReference type="NCBI Taxonomy" id="3160966"/>
    <lineage>
        <taxon>Bacteria</taxon>
        <taxon>Bacillati</taxon>
        <taxon>Actinomycetota</taxon>
        <taxon>Actinomycetes</taxon>
        <taxon>Propionibacteriales</taxon>
        <taxon>Kribbellaceae</taxon>
        <taxon>Kribbella</taxon>
    </lineage>
</organism>
<reference evidence="2" key="1">
    <citation type="submission" date="2024-06" db="EMBL/GenBank/DDBJ databases">
        <title>Kribbella sp. strain HUAS MG21 genome sequences.</title>
        <authorList>
            <person name="Mo P."/>
        </authorList>
    </citation>
    <scope>NUCLEOTIDE SEQUENCE</scope>
    <source>
        <strain evidence="2">HUAS MG21</strain>
    </source>
</reference>
<feature type="domain" description="Aminoglycoside phosphotransferase" evidence="1">
    <location>
        <begin position="13"/>
        <end position="69"/>
    </location>
</feature>
<dbReference type="InterPro" id="IPR002575">
    <property type="entry name" value="Aminoglycoside_PTrfase"/>
</dbReference>
<sequence length="106" mass="11305">MREAIGELDGLIDTGAALASWEESLAAPYDGRDAWVHSDLTPSNMLVSAEGRLTAVLDFETCGVGDPACSPCGTYCPRMSATSSERSWTWTMRRGSADAGACCRRP</sequence>
<dbReference type="Pfam" id="PF01636">
    <property type="entry name" value="APH"/>
    <property type="match status" value="1"/>
</dbReference>
<evidence type="ECO:0000259" key="1">
    <source>
        <dbReference type="Pfam" id="PF01636"/>
    </source>
</evidence>
<evidence type="ECO:0000313" key="2">
    <source>
        <dbReference type="EMBL" id="XBV24394.1"/>
    </source>
</evidence>
<dbReference type="RefSeq" id="WP_350277217.1">
    <property type="nucleotide sequence ID" value="NZ_CP158165.1"/>
</dbReference>
<protein>
    <submittedName>
        <fullName evidence="2">Phosphotransferase</fullName>
    </submittedName>
</protein>
<dbReference type="Gene3D" id="3.90.1200.10">
    <property type="match status" value="1"/>
</dbReference>
<proteinExistence type="predicted"/>
<dbReference type="InterPro" id="IPR011009">
    <property type="entry name" value="Kinase-like_dom_sf"/>
</dbReference>
<dbReference type="SUPFAM" id="SSF56112">
    <property type="entry name" value="Protein kinase-like (PK-like)"/>
    <property type="match status" value="1"/>
</dbReference>
<accession>A0AAU7TCJ0</accession>
<dbReference type="AlphaFoldDB" id="A0AAU7TCJ0"/>
<name>A0AAU7TCJ0_9ACTN</name>
<dbReference type="EMBL" id="CP158165">
    <property type="protein sequence ID" value="XBV24394.1"/>
    <property type="molecule type" value="Genomic_DNA"/>
</dbReference>